<dbReference type="EMBL" id="SMFP01000004">
    <property type="protein sequence ID" value="TDE38933.1"/>
    <property type="molecule type" value="Genomic_DNA"/>
</dbReference>
<accession>A0A4R5EVM4</accession>
<keyword evidence="3" id="KW-1185">Reference proteome</keyword>
<dbReference type="InterPro" id="IPR003959">
    <property type="entry name" value="ATPase_AAA_core"/>
</dbReference>
<organism evidence="2 3">
    <name type="scientific">Antarcticimicrobium sediminis</name>
    <dbReference type="NCBI Taxonomy" id="2546227"/>
    <lineage>
        <taxon>Bacteria</taxon>
        <taxon>Pseudomonadati</taxon>
        <taxon>Pseudomonadota</taxon>
        <taxon>Alphaproteobacteria</taxon>
        <taxon>Rhodobacterales</taxon>
        <taxon>Paracoccaceae</taxon>
        <taxon>Antarcticimicrobium</taxon>
    </lineage>
</organism>
<gene>
    <name evidence="2" type="ORF">E1B25_07900</name>
</gene>
<dbReference type="SUPFAM" id="SSF52540">
    <property type="entry name" value="P-loop containing nucleoside triphosphate hydrolases"/>
    <property type="match status" value="1"/>
</dbReference>
<dbReference type="Proteomes" id="UP000294662">
    <property type="component" value="Unassembled WGS sequence"/>
</dbReference>
<dbReference type="GO" id="GO:0004252">
    <property type="term" value="F:serine-type endopeptidase activity"/>
    <property type="evidence" value="ECO:0007669"/>
    <property type="project" value="InterPro"/>
</dbReference>
<dbReference type="InterPro" id="IPR027417">
    <property type="entry name" value="P-loop_NTPase"/>
</dbReference>
<dbReference type="PANTHER" id="PTHR43718">
    <property type="entry name" value="LON PROTEASE"/>
    <property type="match status" value="1"/>
</dbReference>
<dbReference type="GO" id="GO:0004176">
    <property type="term" value="F:ATP-dependent peptidase activity"/>
    <property type="evidence" value="ECO:0007669"/>
    <property type="project" value="InterPro"/>
</dbReference>
<evidence type="ECO:0000313" key="2">
    <source>
        <dbReference type="EMBL" id="TDE38933.1"/>
    </source>
</evidence>
<proteinExistence type="predicted"/>
<dbReference type="InterPro" id="IPR027065">
    <property type="entry name" value="Lon_Prtase"/>
</dbReference>
<dbReference type="GO" id="GO:0016887">
    <property type="term" value="F:ATP hydrolysis activity"/>
    <property type="evidence" value="ECO:0007669"/>
    <property type="project" value="InterPro"/>
</dbReference>
<dbReference type="OrthoDB" id="5297432at2"/>
<dbReference type="SMART" id="SM00382">
    <property type="entry name" value="AAA"/>
    <property type="match status" value="1"/>
</dbReference>
<dbReference type="InterPro" id="IPR003593">
    <property type="entry name" value="AAA+_ATPase"/>
</dbReference>
<name>A0A4R5EVM4_9RHOB</name>
<comment type="caution">
    <text evidence="2">The sequence shown here is derived from an EMBL/GenBank/DDBJ whole genome shotgun (WGS) entry which is preliminary data.</text>
</comment>
<dbReference type="GO" id="GO:0006515">
    <property type="term" value="P:protein quality control for misfolded or incompletely synthesized proteins"/>
    <property type="evidence" value="ECO:0007669"/>
    <property type="project" value="TreeGrafter"/>
</dbReference>
<evidence type="ECO:0000259" key="1">
    <source>
        <dbReference type="SMART" id="SM00382"/>
    </source>
</evidence>
<dbReference type="GO" id="GO:0005524">
    <property type="term" value="F:ATP binding"/>
    <property type="evidence" value="ECO:0007669"/>
    <property type="project" value="InterPro"/>
</dbReference>
<feature type="domain" description="AAA+ ATPase" evidence="1">
    <location>
        <begin position="157"/>
        <end position="308"/>
    </location>
</feature>
<dbReference type="PANTHER" id="PTHR43718:SF2">
    <property type="entry name" value="LON PROTEASE HOMOLOG, MITOCHONDRIAL"/>
    <property type="match status" value="1"/>
</dbReference>
<protein>
    <submittedName>
        <fullName evidence="2">AAA family ATPase</fullName>
    </submittedName>
</protein>
<reference evidence="2 3" key="1">
    <citation type="submission" date="2019-03" db="EMBL/GenBank/DDBJ databases">
        <authorList>
            <person name="Zhang S."/>
        </authorList>
    </citation>
    <scope>NUCLEOTIDE SEQUENCE [LARGE SCALE GENOMIC DNA]</scope>
    <source>
        <strain evidence="2 3">S4J41</strain>
    </source>
</reference>
<dbReference type="AlphaFoldDB" id="A0A4R5EVM4"/>
<evidence type="ECO:0000313" key="3">
    <source>
        <dbReference type="Proteomes" id="UP000294662"/>
    </source>
</evidence>
<sequence length="370" mass="40506">MAFTMSKVPFMPNIRTFPLSGSEIESRFTEFLTGLRKRRADTKPAEPTAADADDDELFYMRDAFDLSARDHSKIRRRSKRLVANQEARSGLAHLKAEDRKRLKTVAEGVLLNGPSTVHAVDEMASRLMHEMPWMQPVIKPIWQDARQHIARGGLGLWHRPVIVAGPPGIGKSHFARRIATLSRLPKLTIDVGGGSAGFAVAGVQRGWGSAAPGRPVETMLSEGIGNPVVVVDEICKAGNCYSGTGASTSIVTSLLGLLEPVSAQFWECPYFNVSFDMSHICWIMTANVISSIPAPLRSRCRVIELNGLADEDLLKFVEHQAAQRNLGQEDVDVVARLISAYPPGHPALNLRVVARHLDDLEAVACAPVRH</sequence>
<dbReference type="Pfam" id="PF00004">
    <property type="entry name" value="AAA"/>
    <property type="match status" value="1"/>
</dbReference>
<dbReference type="Gene3D" id="3.40.50.300">
    <property type="entry name" value="P-loop containing nucleotide triphosphate hydrolases"/>
    <property type="match status" value="1"/>
</dbReference>